<dbReference type="Proteomes" id="UP000194432">
    <property type="component" value="Chromosome 1"/>
</dbReference>
<reference evidence="2 3" key="1">
    <citation type="submission" date="2017-05" db="EMBL/GenBank/DDBJ databases">
        <title>Polyphasic characterization of four soil-derived phenanthrene-degrading Acidovorax strains and proposal of Acidovorax phenanthrenivorans sp. nov.</title>
        <authorList>
            <person name="Singleton D.R."/>
            <person name="Lee J."/>
            <person name="Dickey A.N."/>
            <person name="Stroud A."/>
            <person name="Scholl E.H."/>
            <person name="Wright F.A."/>
            <person name="Aitken M.D."/>
        </authorList>
    </citation>
    <scope>NUCLEOTIDE SEQUENCE [LARGE SCALE GENOMIC DNA]</scope>
    <source>
        <strain evidence="2">NA3</strain>
    </source>
</reference>
<evidence type="ECO:0000256" key="1">
    <source>
        <dbReference type="SAM" id="SignalP"/>
    </source>
</evidence>
<protein>
    <submittedName>
        <fullName evidence="2">Uncharacterized protein</fullName>
    </submittedName>
</protein>
<dbReference type="RefSeq" id="WP_094097216.1">
    <property type="nucleotide sequence ID" value="NZ_CP021361.1"/>
</dbReference>
<evidence type="ECO:0000313" key="2">
    <source>
        <dbReference type="EMBL" id="ART50777.1"/>
    </source>
</evidence>
<sequence length="625" mass="63615">MKLTKVAFAIASVLAVVAGSANAGQINSSSATLAIEVIKTNAQNVRAPSNTYGFAGDVDARTNEQRLQLQYTLSKGTWTVGAGQRFAAVDTLTDVSGTGLLNVAYNDALDAPLAAFPAGTAVNAFVTADRKTLVFNVTVPVAATNLLKKPLFTVNANGNVGVDNVGINGLLDVAGAAACVAPDSALDINFKHFTNHTGNTTVQTVASPDSEHLRSGSTNDARLLNFTQNLDFQFVAAPSTSRTDAATLNKALTVGSANWTGATLIGTATAIVPPAAALAGGRHYLGAVKLRQRGNGLDLDYTHTYGDSVAPFVAASPFIAADFDAAVGDDTGTLDDGKIELKDATFKLTLPAAWPAGTTVTATDGAGAALAGVNAITIPAGGATELVFTATTDAGAAALANGAYIFAEFTGTAFIPQTGGVVTVATLTKDTVAGTPDLREQDNSCSGTLTGIGGGIKIDVRNYAAYATFGDTGPATTVRIINNSEAQAADVYGQIIYADGTYGAWGKLADLKPREVLNMSNKDVEAKLTNAAAATNPFGTATVGYEAKGGTAVVGGSKAGISDRLRIVSNTGTTLRVQSYMVVGSSVIDTSNAQGVDFENSGDRVPVNALDAQPVSQDAINGLGK</sequence>
<dbReference type="EMBL" id="CP021361">
    <property type="protein sequence ID" value="ART50777.1"/>
    <property type="molecule type" value="Genomic_DNA"/>
</dbReference>
<evidence type="ECO:0000313" key="3">
    <source>
        <dbReference type="Proteomes" id="UP000194432"/>
    </source>
</evidence>
<feature type="signal peptide" evidence="1">
    <location>
        <begin position="1"/>
        <end position="23"/>
    </location>
</feature>
<keyword evidence="3" id="KW-1185">Reference proteome</keyword>
<organism evidence="2 3">
    <name type="scientific">Acidovorax carolinensis</name>
    <dbReference type="NCBI Taxonomy" id="553814"/>
    <lineage>
        <taxon>Bacteria</taxon>
        <taxon>Pseudomonadati</taxon>
        <taxon>Pseudomonadota</taxon>
        <taxon>Betaproteobacteria</taxon>
        <taxon>Burkholderiales</taxon>
        <taxon>Comamonadaceae</taxon>
        <taxon>Acidovorax</taxon>
    </lineage>
</organism>
<feature type="chain" id="PRO_5013054439" evidence="1">
    <location>
        <begin position="24"/>
        <end position="625"/>
    </location>
</feature>
<gene>
    <name evidence="2" type="ORF">CBP34_02580</name>
</gene>
<proteinExistence type="predicted"/>
<dbReference type="AlphaFoldDB" id="A0A240U052"/>
<accession>A0A240U052</accession>
<name>A0A240U052_9BURK</name>
<keyword evidence="1" id="KW-0732">Signal</keyword>
<dbReference type="KEGG" id="acin:CBP34_02580"/>